<sequence length="108" mass="11300">MNGKLDVKVGVDLEGASAKIVVRGSVDARNVQALYSLAHRANSLAPGFDITVDLTAASTQPEVLDELQECADAKSLPGPADGRRTECNLRILTSDVAQHTASGWALAV</sequence>
<dbReference type="EMBL" id="BAABEO010000001">
    <property type="protein sequence ID" value="GAA3665835.1"/>
    <property type="molecule type" value="Genomic_DNA"/>
</dbReference>
<accession>A0ABP7BQ75</accession>
<protein>
    <recommendedName>
        <fullName evidence="3">STAS domain-containing protein</fullName>
    </recommendedName>
</protein>
<proteinExistence type="predicted"/>
<dbReference type="Proteomes" id="UP001500752">
    <property type="component" value="Unassembled WGS sequence"/>
</dbReference>
<evidence type="ECO:0000313" key="1">
    <source>
        <dbReference type="EMBL" id="GAA3665835.1"/>
    </source>
</evidence>
<evidence type="ECO:0008006" key="3">
    <source>
        <dbReference type="Google" id="ProtNLM"/>
    </source>
</evidence>
<comment type="caution">
    <text evidence="1">The sequence shown here is derived from an EMBL/GenBank/DDBJ whole genome shotgun (WGS) entry which is preliminary data.</text>
</comment>
<dbReference type="RefSeq" id="WP_345147631.1">
    <property type="nucleotide sequence ID" value="NZ_BAABEO010000001.1"/>
</dbReference>
<organism evidence="1 2">
    <name type="scientific">Arthrobacter ginkgonis</name>
    <dbReference type="NCBI Taxonomy" id="1630594"/>
    <lineage>
        <taxon>Bacteria</taxon>
        <taxon>Bacillati</taxon>
        <taxon>Actinomycetota</taxon>
        <taxon>Actinomycetes</taxon>
        <taxon>Micrococcales</taxon>
        <taxon>Micrococcaceae</taxon>
        <taxon>Arthrobacter</taxon>
    </lineage>
</organism>
<gene>
    <name evidence="1" type="ORF">GCM10023081_00790</name>
</gene>
<reference evidence="2" key="1">
    <citation type="journal article" date="2019" name="Int. J. Syst. Evol. Microbiol.">
        <title>The Global Catalogue of Microorganisms (GCM) 10K type strain sequencing project: providing services to taxonomists for standard genome sequencing and annotation.</title>
        <authorList>
            <consortium name="The Broad Institute Genomics Platform"/>
            <consortium name="The Broad Institute Genome Sequencing Center for Infectious Disease"/>
            <person name="Wu L."/>
            <person name="Ma J."/>
        </authorList>
    </citation>
    <scope>NUCLEOTIDE SEQUENCE [LARGE SCALE GENOMIC DNA]</scope>
    <source>
        <strain evidence="2">JCM 30742</strain>
    </source>
</reference>
<name>A0ABP7BQ75_9MICC</name>
<keyword evidence="2" id="KW-1185">Reference proteome</keyword>
<evidence type="ECO:0000313" key="2">
    <source>
        <dbReference type="Proteomes" id="UP001500752"/>
    </source>
</evidence>